<dbReference type="GO" id="GO:0030246">
    <property type="term" value="F:carbohydrate binding"/>
    <property type="evidence" value="ECO:0007669"/>
    <property type="project" value="UniProtKB-KW"/>
</dbReference>
<dbReference type="Proteomes" id="UP000245207">
    <property type="component" value="Unassembled WGS sequence"/>
</dbReference>
<protein>
    <submittedName>
        <fullName evidence="1">Concanavalin A-like lectin/glucanase, subgroup</fullName>
    </submittedName>
</protein>
<accession>A0A2U1PGV2</accession>
<comment type="caution">
    <text evidence="1">The sequence shown here is derived from an EMBL/GenBank/DDBJ whole genome shotgun (WGS) entry which is preliminary data.</text>
</comment>
<sequence>MNVKLSFVFSFSFQKTQDSSEGLLLNAIEISKYVPISSKTDKRDMNVLGEFRSMLASKDLIEEGDPSVPAEWEWVTCSLNSPPRITKMWLKGNSLNGTIPEGRWDI</sequence>
<proteinExistence type="predicted"/>
<dbReference type="STRING" id="35608.A0A2U1PGV2"/>
<evidence type="ECO:0000313" key="1">
    <source>
        <dbReference type="EMBL" id="PWA84969.1"/>
    </source>
</evidence>
<keyword evidence="2" id="KW-1185">Reference proteome</keyword>
<name>A0A2U1PGV2_ARTAN</name>
<organism evidence="1 2">
    <name type="scientific">Artemisia annua</name>
    <name type="common">Sweet wormwood</name>
    <dbReference type="NCBI Taxonomy" id="35608"/>
    <lineage>
        <taxon>Eukaryota</taxon>
        <taxon>Viridiplantae</taxon>
        <taxon>Streptophyta</taxon>
        <taxon>Embryophyta</taxon>
        <taxon>Tracheophyta</taxon>
        <taxon>Spermatophyta</taxon>
        <taxon>Magnoliopsida</taxon>
        <taxon>eudicotyledons</taxon>
        <taxon>Gunneridae</taxon>
        <taxon>Pentapetalae</taxon>
        <taxon>asterids</taxon>
        <taxon>campanulids</taxon>
        <taxon>Asterales</taxon>
        <taxon>Asteraceae</taxon>
        <taxon>Asteroideae</taxon>
        <taxon>Anthemideae</taxon>
        <taxon>Artemisiinae</taxon>
        <taxon>Artemisia</taxon>
    </lineage>
</organism>
<dbReference type="EMBL" id="PKPP01001173">
    <property type="protein sequence ID" value="PWA84969.1"/>
    <property type="molecule type" value="Genomic_DNA"/>
</dbReference>
<dbReference type="PANTHER" id="PTHR45631:SF19">
    <property type="entry name" value="PROTEIN KINASE DOMAIN-CONTAINING PROTEIN"/>
    <property type="match status" value="1"/>
</dbReference>
<dbReference type="OrthoDB" id="1111193at2759"/>
<evidence type="ECO:0000313" key="2">
    <source>
        <dbReference type="Proteomes" id="UP000245207"/>
    </source>
</evidence>
<dbReference type="AlphaFoldDB" id="A0A2U1PGV2"/>
<keyword evidence="1" id="KW-0430">Lectin</keyword>
<reference evidence="1 2" key="1">
    <citation type="journal article" date="2018" name="Mol. Plant">
        <title>The genome of Artemisia annua provides insight into the evolution of Asteraceae family and artemisinin biosynthesis.</title>
        <authorList>
            <person name="Shen Q."/>
            <person name="Zhang L."/>
            <person name="Liao Z."/>
            <person name="Wang S."/>
            <person name="Yan T."/>
            <person name="Shi P."/>
            <person name="Liu M."/>
            <person name="Fu X."/>
            <person name="Pan Q."/>
            <person name="Wang Y."/>
            <person name="Lv Z."/>
            <person name="Lu X."/>
            <person name="Zhang F."/>
            <person name="Jiang W."/>
            <person name="Ma Y."/>
            <person name="Chen M."/>
            <person name="Hao X."/>
            <person name="Li L."/>
            <person name="Tang Y."/>
            <person name="Lv G."/>
            <person name="Zhou Y."/>
            <person name="Sun X."/>
            <person name="Brodelius P.E."/>
            <person name="Rose J.K.C."/>
            <person name="Tang K."/>
        </authorList>
    </citation>
    <scope>NUCLEOTIDE SEQUENCE [LARGE SCALE GENOMIC DNA]</scope>
    <source>
        <strain evidence="2">cv. Huhao1</strain>
        <tissue evidence="1">Leaf</tissue>
    </source>
</reference>
<dbReference type="PANTHER" id="PTHR45631">
    <property type="entry name" value="OS07G0107800 PROTEIN-RELATED"/>
    <property type="match status" value="1"/>
</dbReference>
<gene>
    <name evidence="1" type="ORF">CTI12_AA143990</name>
</gene>